<dbReference type="SUPFAM" id="SSF50978">
    <property type="entry name" value="WD40 repeat-like"/>
    <property type="match status" value="1"/>
</dbReference>
<evidence type="ECO:0000313" key="3">
    <source>
        <dbReference type="Proteomes" id="UP000184267"/>
    </source>
</evidence>
<evidence type="ECO:0000313" key="2">
    <source>
        <dbReference type="EMBL" id="OJT03970.1"/>
    </source>
</evidence>
<keyword evidence="3" id="KW-1185">Reference proteome</keyword>
<reference evidence="2 3" key="1">
    <citation type="submission" date="2016-10" db="EMBL/GenBank/DDBJ databases">
        <title>Genome sequence of the basidiomycete white-rot fungus Trametes pubescens.</title>
        <authorList>
            <person name="Makela M.R."/>
            <person name="Granchi Z."/>
            <person name="Peng M."/>
            <person name="De Vries R.P."/>
            <person name="Grigoriev I."/>
            <person name="Riley R."/>
            <person name="Hilden K."/>
        </authorList>
    </citation>
    <scope>NUCLEOTIDE SEQUENCE [LARGE SCALE GENOMIC DNA]</scope>
    <source>
        <strain evidence="2 3">FBCC735</strain>
    </source>
</reference>
<gene>
    <name evidence="2" type="ORF">TRAPUB_5299</name>
</gene>
<dbReference type="SMART" id="SM00256">
    <property type="entry name" value="FBOX"/>
    <property type="match status" value="1"/>
</dbReference>
<accession>A0A1M2V8K6</accession>
<dbReference type="STRING" id="154538.A0A1M2V8K6"/>
<organism evidence="2 3">
    <name type="scientific">Trametes pubescens</name>
    <name type="common">White-rot fungus</name>
    <dbReference type="NCBI Taxonomy" id="154538"/>
    <lineage>
        <taxon>Eukaryota</taxon>
        <taxon>Fungi</taxon>
        <taxon>Dikarya</taxon>
        <taxon>Basidiomycota</taxon>
        <taxon>Agaricomycotina</taxon>
        <taxon>Agaricomycetes</taxon>
        <taxon>Polyporales</taxon>
        <taxon>Polyporaceae</taxon>
        <taxon>Trametes</taxon>
    </lineage>
</organism>
<dbReference type="Proteomes" id="UP000184267">
    <property type="component" value="Unassembled WGS sequence"/>
</dbReference>
<feature type="domain" description="F-box" evidence="1">
    <location>
        <begin position="30"/>
        <end position="77"/>
    </location>
</feature>
<dbReference type="InterPro" id="IPR036322">
    <property type="entry name" value="WD40_repeat_dom_sf"/>
</dbReference>
<dbReference type="Pfam" id="PF12937">
    <property type="entry name" value="F-box-like"/>
    <property type="match status" value="1"/>
</dbReference>
<dbReference type="SUPFAM" id="SSF81383">
    <property type="entry name" value="F-box domain"/>
    <property type="match status" value="1"/>
</dbReference>
<protein>
    <recommendedName>
        <fullName evidence="1">F-box domain-containing protein</fullName>
    </recommendedName>
</protein>
<dbReference type="OrthoDB" id="2745718at2759"/>
<evidence type="ECO:0000259" key="1">
    <source>
        <dbReference type="PROSITE" id="PS50181"/>
    </source>
</evidence>
<dbReference type="AlphaFoldDB" id="A0A1M2V8K6"/>
<proteinExistence type="predicted"/>
<dbReference type="InterPro" id="IPR001810">
    <property type="entry name" value="F-box_dom"/>
</dbReference>
<dbReference type="Gene3D" id="1.20.1280.50">
    <property type="match status" value="1"/>
</dbReference>
<sequence length="573" mass="64805">MPASISPPLRTVCEYSPEDSRALRRHDITTKAFLDLPRELLVEMLKLLDYREITRCRRVCSTLNALIDANTTLLYRIELGIEGLIDGPASGPCTSERLSQLLERRNRWLTLDWSHVLPLTPQEVIPQSPLPYELQGGTFLNIRNLAGQITINQTLLPTGLNPNPEYSHHVLDMKVLDITTDPTQDLIALLDVFGRVHVWSLSTYTAHPKAAHPLLRPEGVANLLITSVYIAHDLIALVEWSECVHVTIWNWQTGREILVGIESSLPYLTTGLAFLSPRIFVLADASRGELVVFSLEAVDCLSPTFPQTFRMLKPCARLQLPRIDRGWHISHFQLDSTPLLSHLPRTRPFSAAPDAHIVVFTMQYVTHNHRRMSSRYMGFVNSTHLRSYTTPCAEGESWPKIVPWAQWGPKNARVMTRYIVGAAFARYVHGQKVVYSRAHQIPDRQLISVYDFNVHPKRIAAATRTPTAGGVEIVQTEEQLLDDPAGRARTLVEVVDWPTVIKRDSQEALQYHPFVEDVESGLPYIEISRLVEARDEAGVKKTASYMMDDERLIELRLHGEGETSTDSVQVYTL</sequence>
<dbReference type="EMBL" id="MNAD01001565">
    <property type="protein sequence ID" value="OJT03970.1"/>
    <property type="molecule type" value="Genomic_DNA"/>
</dbReference>
<name>A0A1M2V8K6_TRAPU</name>
<dbReference type="PROSITE" id="PS50181">
    <property type="entry name" value="FBOX"/>
    <property type="match status" value="1"/>
</dbReference>
<dbReference type="InterPro" id="IPR036047">
    <property type="entry name" value="F-box-like_dom_sf"/>
</dbReference>
<comment type="caution">
    <text evidence="2">The sequence shown here is derived from an EMBL/GenBank/DDBJ whole genome shotgun (WGS) entry which is preliminary data.</text>
</comment>
<dbReference type="OMA" id="HIVVFTM"/>